<dbReference type="AlphaFoldDB" id="A0A2I0JAC5"/>
<evidence type="ECO:0000313" key="3">
    <source>
        <dbReference type="Proteomes" id="UP000233551"/>
    </source>
</evidence>
<accession>A0A2I0JAC5</accession>
<protein>
    <submittedName>
        <fullName evidence="2">Uncharacterized protein</fullName>
    </submittedName>
</protein>
<organism evidence="2 3">
    <name type="scientific">Punica granatum</name>
    <name type="common">Pomegranate</name>
    <dbReference type="NCBI Taxonomy" id="22663"/>
    <lineage>
        <taxon>Eukaryota</taxon>
        <taxon>Viridiplantae</taxon>
        <taxon>Streptophyta</taxon>
        <taxon>Embryophyta</taxon>
        <taxon>Tracheophyta</taxon>
        <taxon>Spermatophyta</taxon>
        <taxon>Magnoliopsida</taxon>
        <taxon>eudicotyledons</taxon>
        <taxon>Gunneridae</taxon>
        <taxon>Pentapetalae</taxon>
        <taxon>rosids</taxon>
        <taxon>malvids</taxon>
        <taxon>Myrtales</taxon>
        <taxon>Lythraceae</taxon>
        <taxon>Punica</taxon>
    </lineage>
</organism>
<dbReference type="EMBL" id="PGOL01001871">
    <property type="protein sequence ID" value="PKI53204.1"/>
    <property type="molecule type" value="Genomic_DNA"/>
</dbReference>
<proteinExistence type="predicted"/>
<name>A0A2I0JAC5_PUNGR</name>
<reference evidence="2 3" key="1">
    <citation type="submission" date="2017-11" db="EMBL/GenBank/DDBJ databases">
        <title>De-novo sequencing of pomegranate (Punica granatum L.) genome.</title>
        <authorList>
            <person name="Akparov Z."/>
            <person name="Amiraslanov A."/>
            <person name="Hajiyeva S."/>
            <person name="Abbasov M."/>
            <person name="Kaur K."/>
            <person name="Hamwieh A."/>
            <person name="Solovyev V."/>
            <person name="Salamov A."/>
            <person name="Braich B."/>
            <person name="Kosarev P."/>
            <person name="Mahmoud A."/>
            <person name="Hajiyev E."/>
            <person name="Babayeva S."/>
            <person name="Izzatullayeva V."/>
            <person name="Mammadov A."/>
            <person name="Mammadov A."/>
            <person name="Sharifova S."/>
            <person name="Ojaghi J."/>
            <person name="Eynullazada K."/>
            <person name="Bayramov B."/>
            <person name="Abdulazimova A."/>
            <person name="Shahmuradov I."/>
        </authorList>
    </citation>
    <scope>NUCLEOTIDE SEQUENCE [LARGE SCALE GENOMIC DNA]</scope>
    <source>
        <strain evidence="3">cv. AG2017</strain>
        <tissue evidence="2">Leaf</tissue>
    </source>
</reference>
<feature type="region of interest" description="Disordered" evidence="1">
    <location>
        <begin position="1"/>
        <end position="30"/>
    </location>
</feature>
<comment type="caution">
    <text evidence="2">The sequence shown here is derived from an EMBL/GenBank/DDBJ whole genome shotgun (WGS) entry which is preliminary data.</text>
</comment>
<dbReference type="Proteomes" id="UP000233551">
    <property type="component" value="Unassembled WGS sequence"/>
</dbReference>
<feature type="compositionally biased region" description="Low complexity" evidence="1">
    <location>
        <begin position="13"/>
        <end position="30"/>
    </location>
</feature>
<evidence type="ECO:0000256" key="1">
    <source>
        <dbReference type="SAM" id="MobiDB-lite"/>
    </source>
</evidence>
<keyword evidence="3" id="KW-1185">Reference proteome</keyword>
<gene>
    <name evidence="2" type="ORF">CRG98_026405</name>
</gene>
<sequence>MGLLEEDGGGGWAPSAPATAPATRSPASSEAVGNFVWANGEIRVGGGLGADPHCTDEVADSL</sequence>
<evidence type="ECO:0000313" key="2">
    <source>
        <dbReference type="EMBL" id="PKI53204.1"/>
    </source>
</evidence>